<evidence type="ECO:0000256" key="1">
    <source>
        <dbReference type="ARBA" id="ARBA00004571"/>
    </source>
</evidence>
<dbReference type="GO" id="GO:0044718">
    <property type="term" value="P:siderophore transmembrane transport"/>
    <property type="evidence" value="ECO:0007669"/>
    <property type="project" value="TreeGrafter"/>
</dbReference>
<dbReference type="InterPro" id="IPR039426">
    <property type="entry name" value="TonB-dep_rcpt-like"/>
</dbReference>
<dbReference type="Proteomes" id="UP000238701">
    <property type="component" value="Unassembled WGS sequence"/>
</dbReference>
<keyword evidence="4" id="KW-0812">Transmembrane</keyword>
<evidence type="ECO:0000313" key="8">
    <source>
        <dbReference type="EMBL" id="SPF33277.1"/>
    </source>
</evidence>
<dbReference type="InterPro" id="IPR057601">
    <property type="entry name" value="Oar-like_b-barrel"/>
</dbReference>
<dbReference type="EMBL" id="OMOD01000020">
    <property type="protein sequence ID" value="SPF33277.1"/>
    <property type="molecule type" value="Genomic_DNA"/>
</dbReference>
<sequence length="1191" mass="126496">MLSSTVRAAGCYRGLRMSVARRLLLTTFTMLLLSLAALAQSTAGRILGTVTDQSGASVAGSTVTVTDVQRGTARTLTTDASGGYVVPNLQPGTYKIHVEAKGFKTVERPNVVIEVATDVRADFALQPGQVTETVTIMEDVPLVNTTSATLGGTLSNQEINDLPLNGRNYQNLLQLRPGVMRYPGGGFSTTSANGLRAEDNAYLIDGLYNTEPFSGQGVINGSGIVGDSATILPIDAIQEFNLLQNPPAEYGWKPGAIVNVGLKSGTNTLHGTAFAFGRDGAMDARNYFNTPPASKVDRTLEQFGGSLGGRIIKDKAFFFGSYEGQIYDIGNTYGVTTPSMVAMPTPATPNCTYVTGDCANSIPNAIADLQAAIAHHVIAGNGVAVGPSAASAKISGCTWAATGPVTCNGTGFPINNNPTINFVQGFPNQATTEDLVAKVDYNVNQNNTVSGTYFFGNNSGTAEDFPELQTQWRSKIHTRAQVVGGNWIWTPNARWVNEARAGYSRLYQPTLPGDLNTPASAYGLNTGISGPYTGGLPRIGFAGAFVPGLGAFKWPKFQGPDTLTQFIDHVSYTAGNHSFKFGGELRRIGVSGGAFGNARGSITVLGGVAITAGAGSTALEDFLAGDPFKASVQVGDPTRQIHDWAYSLFFQDDWRLSKRLTVNYGLRYEFSSVIKEAQNRLGNFDPNSPTGVVQVGVNGVSSPYNSDPKNFAPRFGFAWDVTGKGNTVVRGGASLMYELVNWESFLAFNNSFGLANIPTGAIISGTATPGQKTAGGTITAGNLAIPPILPQWDSGTPLYGNLSGSTINCDPNVGGPCPIMSVDKNLTTPYVWTWTLNVQHAFTPNLSLEVAYVGNRGTNLTGIRDINQETLGADAGPGQTTRPFNAQFPWWSNIFQMGNVYRSNYNGLQATLNSRNYHGLNMVMGYTYSHALDDVGANWDFGAGYGLPQDSTNVTKEYASSDFDIRQRLTVSLTYAIPGKQNHGQMLEGWEINTIATIASPQPWGPIDLSSDLTGLGGLPVSPPQATPMRWDFFGKPSDFKSGPGPLPFFPGTSNPACVAQATTLGMLASLGTWGCYAKGNSVMIPPAFGSFGTMGRNLFPDAGFRNLDFSVAKNWHFGERLRAQFRAEFFNILNHPNFANPYGGQNGFGLNDPAASSFGCGCATPDIAAANPAIGSGGPRSIQLALKFIF</sequence>
<dbReference type="Gene3D" id="2.60.40.1120">
    <property type="entry name" value="Carboxypeptidase-like, regulatory domain"/>
    <property type="match status" value="1"/>
</dbReference>
<dbReference type="Pfam" id="PF13620">
    <property type="entry name" value="CarboxypepD_reg"/>
    <property type="match status" value="1"/>
</dbReference>
<comment type="subcellular location">
    <subcellularLocation>
        <location evidence="1">Cell outer membrane</location>
        <topology evidence="1">Multi-pass membrane protein</topology>
    </subcellularLocation>
</comment>
<evidence type="ECO:0000313" key="9">
    <source>
        <dbReference type="Proteomes" id="UP000238701"/>
    </source>
</evidence>
<keyword evidence="5" id="KW-0472">Membrane</keyword>
<protein>
    <recommendedName>
        <fullName evidence="7">TonB-dependent transporter Oar-like beta-barrel domain-containing protein</fullName>
    </recommendedName>
</protein>
<gene>
    <name evidence="8" type="ORF">SBA1_1160017</name>
</gene>
<name>A0A2U3K119_9BACT</name>
<accession>A0A2U3K119</accession>
<keyword evidence="3" id="KW-1134">Transmembrane beta strand</keyword>
<evidence type="ECO:0000256" key="4">
    <source>
        <dbReference type="ARBA" id="ARBA00022692"/>
    </source>
</evidence>
<dbReference type="Gene3D" id="2.40.170.20">
    <property type="entry name" value="TonB-dependent receptor, beta-barrel domain"/>
    <property type="match status" value="1"/>
</dbReference>
<dbReference type="AlphaFoldDB" id="A0A2U3K119"/>
<dbReference type="GO" id="GO:0009279">
    <property type="term" value="C:cell outer membrane"/>
    <property type="evidence" value="ECO:0007669"/>
    <property type="project" value="UniProtKB-SubCell"/>
</dbReference>
<feature type="domain" description="TonB-dependent transporter Oar-like beta-barrel" evidence="7">
    <location>
        <begin position="262"/>
        <end position="1150"/>
    </location>
</feature>
<dbReference type="InterPro" id="IPR008969">
    <property type="entry name" value="CarboxyPept-like_regulatory"/>
</dbReference>
<reference evidence="9" key="1">
    <citation type="submission" date="2018-02" db="EMBL/GenBank/DDBJ databases">
        <authorList>
            <person name="Hausmann B."/>
        </authorList>
    </citation>
    <scope>NUCLEOTIDE SEQUENCE [LARGE SCALE GENOMIC DNA]</scope>
    <source>
        <strain evidence="9">Peat soil MAG SbA1</strain>
    </source>
</reference>
<evidence type="ECO:0000256" key="2">
    <source>
        <dbReference type="ARBA" id="ARBA00022448"/>
    </source>
</evidence>
<dbReference type="Pfam" id="PF25183">
    <property type="entry name" value="OMP_b-brl_4"/>
    <property type="match status" value="1"/>
</dbReference>
<dbReference type="InterPro" id="IPR036942">
    <property type="entry name" value="Beta-barrel_TonB_sf"/>
</dbReference>
<keyword evidence="2" id="KW-0813">Transport</keyword>
<dbReference type="PANTHER" id="PTHR30069">
    <property type="entry name" value="TONB-DEPENDENT OUTER MEMBRANE RECEPTOR"/>
    <property type="match status" value="1"/>
</dbReference>
<dbReference type="PANTHER" id="PTHR30069:SF46">
    <property type="entry name" value="OAR PROTEIN"/>
    <property type="match status" value="1"/>
</dbReference>
<evidence type="ECO:0000256" key="6">
    <source>
        <dbReference type="ARBA" id="ARBA00023237"/>
    </source>
</evidence>
<dbReference type="SUPFAM" id="SSF49464">
    <property type="entry name" value="Carboxypeptidase regulatory domain-like"/>
    <property type="match status" value="1"/>
</dbReference>
<organism evidence="8 9">
    <name type="scientific">Candidatus Sulfotelmatobacter kueseliae</name>
    <dbReference type="NCBI Taxonomy" id="2042962"/>
    <lineage>
        <taxon>Bacteria</taxon>
        <taxon>Pseudomonadati</taxon>
        <taxon>Acidobacteriota</taxon>
        <taxon>Terriglobia</taxon>
        <taxon>Terriglobales</taxon>
        <taxon>Candidatus Korobacteraceae</taxon>
        <taxon>Candidatus Sulfotelmatobacter</taxon>
    </lineage>
</organism>
<proteinExistence type="predicted"/>
<dbReference type="GO" id="GO:0015344">
    <property type="term" value="F:siderophore uptake transmembrane transporter activity"/>
    <property type="evidence" value="ECO:0007669"/>
    <property type="project" value="TreeGrafter"/>
</dbReference>
<evidence type="ECO:0000259" key="7">
    <source>
        <dbReference type="Pfam" id="PF25183"/>
    </source>
</evidence>
<evidence type="ECO:0000256" key="3">
    <source>
        <dbReference type="ARBA" id="ARBA00022452"/>
    </source>
</evidence>
<keyword evidence="6" id="KW-0998">Cell outer membrane</keyword>
<evidence type="ECO:0000256" key="5">
    <source>
        <dbReference type="ARBA" id="ARBA00023136"/>
    </source>
</evidence>
<dbReference type="SUPFAM" id="SSF56935">
    <property type="entry name" value="Porins"/>
    <property type="match status" value="1"/>
</dbReference>